<dbReference type="InterPro" id="IPR036866">
    <property type="entry name" value="RibonucZ/Hydroxyglut_hydro"/>
</dbReference>
<dbReference type="Pfam" id="PF00753">
    <property type="entry name" value="Lactamase_B"/>
    <property type="match status" value="1"/>
</dbReference>
<keyword evidence="3" id="KW-1185">Reference proteome</keyword>
<evidence type="ECO:0000259" key="1">
    <source>
        <dbReference type="SMART" id="SM00849"/>
    </source>
</evidence>
<dbReference type="SUPFAM" id="SSF56281">
    <property type="entry name" value="Metallo-hydrolase/oxidoreductase"/>
    <property type="match status" value="1"/>
</dbReference>
<dbReference type="InterPro" id="IPR001279">
    <property type="entry name" value="Metallo-B-lactamas"/>
</dbReference>
<proteinExistence type="predicted"/>
<dbReference type="OrthoDB" id="2971563at2"/>
<dbReference type="eggNOG" id="COG0491">
    <property type="taxonomic scope" value="Bacteria"/>
</dbReference>
<dbReference type="PANTHER" id="PTHR42951:SF14">
    <property type="entry name" value="METALLO-BETA-LACTAMASE SUPERFAMILY PROTEIN"/>
    <property type="match status" value="1"/>
</dbReference>
<feature type="domain" description="Metallo-beta-lactamase" evidence="1">
    <location>
        <begin position="23"/>
        <end position="230"/>
    </location>
</feature>
<gene>
    <name evidence="2" type="ORF">SCNU_15179</name>
</gene>
<dbReference type="AlphaFoldDB" id="F1YMF1"/>
<reference evidence="2 3" key="1">
    <citation type="journal article" date="2011" name="J. Bacteriol.">
        <title>Draft Genome Sequence of Gordonia neofelifaecis NRRL B-59395, a Cholesterol-Degrading Actinomycete.</title>
        <authorList>
            <person name="Ge F."/>
            <person name="Li W."/>
            <person name="Chen G."/>
            <person name="Liu Y."/>
            <person name="Zhang G."/>
            <person name="Yong B."/>
            <person name="Wang Q."/>
            <person name="Wang N."/>
            <person name="Huang Z."/>
            <person name="Li W."/>
            <person name="Wang J."/>
            <person name="Wu C."/>
            <person name="Xie Q."/>
            <person name="Liu G."/>
        </authorList>
    </citation>
    <scope>NUCLEOTIDE SEQUENCE [LARGE SCALE GENOMIC DNA]</scope>
    <source>
        <strain evidence="2 3">NRRL B-59395</strain>
    </source>
</reference>
<organism evidence="2 3">
    <name type="scientific">Gordonia neofelifaecis NRRL B-59395</name>
    <dbReference type="NCBI Taxonomy" id="644548"/>
    <lineage>
        <taxon>Bacteria</taxon>
        <taxon>Bacillati</taxon>
        <taxon>Actinomycetota</taxon>
        <taxon>Actinomycetes</taxon>
        <taxon>Mycobacteriales</taxon>
        <taxon>Gordoniaceae</taxon>
        <taxon>Gordonia</taxon>
    </lineage>
</organism>
<dbReference type="Gene3D" id="3.60.15.10">
    <property type="entry name" value="Ribonuclease Z/Hydroxyacylglutathione hydrolase-like"/>
    <property type="match status" value="1"/>
</dbReference>
<dbReference type="PANTHER" id="PTHR42951">
    <property type="entry name" value="METALLO-BETA-LACTAMASE DOMAIN-CONTAINING"/>
    <property type="match status" value="1"/>
</dbReference>
<dbReference type="STRING" id="644548.SCNU_15179"/>
<name>F1YMF1_9ACTN</name>
<dbReference type="InterPro" id="IPR050855">
    <property type="entry name" value="NDM-1-like"/>
</dbReference>
<dbReference type="Proteomes" id="UP000035065">
    <property type="component" value="Unassembled WGS sequence"/>
</dbReference>
<accession>F1YMF1</accession>
<dbReference type="SMART" id="SM00849">
    <property type="entry name" value="Lactamase_B"/>
    <property type="match status" value="1"/>
</dbReference>
<evidence type="ECO:0000313" key="2">
    <source>
        <dbReference type="EMBL" id="EGD54076.1"/>
    </source>
</evidence>
<dbReference type="EMBL" id="AEUD01000014">
    <property type="protein sequence ID" value="EGD54076.1"/>
    <property type="molecule type" value="Genomic_DNA"/>
</dbReference>
<protein>
    <submittedName>
        <fullName evidence="2">Beta-lactamase domain-containing protein</fullName>
    </submittedName>
</protein>
<evidence type="ECO:0000313" key="3">
    <source>
        <dbReference type="Proteomes" id="UP000035065"/>
    </source>
</evidence>
<comment type="caution">
    <text evidence="2">The sequence shown here is derived from an EMBL/GenBank/DDBJ whole genome shotgun (WGS) entry which is preliminary data.</text>
</comment>
<sequence length="250" mass="26509">MADLDITTIDHGSTRTHLVHTRYVNWVILQSDDGVTLVDGGYPGHADAVAESLRRVGSDLSEVQAALLTHAHVDHLGGLAQIGRTRSFPVYADPAEVAHARRDFLEQADASTIAPIAYRPRVMRWLPGVVRLGALDKAGIGDTQPLGDLSFLPGAPKAVPTPGHTRGHSAFLAGDGEVVITGDALISAHPTTKRRGPQCLDHVFTHDVAANEAAVASLRDLDAVVVMPGHGPMLCGRVGAFVDQALSRRD</sequence>
<dbReference type="RefSeq" id="WP_009680232.1">
    <property type="nucleotide sequence ID" value="NZ_AEUD01000014.1"/>
</dbReference>